<dbReference type="GO" id="GO:0009279">
    <property type="term" value="C:cell outer membrane"/>
    <property type="evidence" value="ECO:0007669"/>
    <property type="project" value="UniProtKB-SubCell"/>
</dbReference>
<dbReference type="Pfam" id="PF13505">
    <property type="entry name" value="OMP_b-brl"/>
    <property type="match status" value="1"/>
</dbReference>
<evidence type="ECO:0000313" key="6">
    <source>
        <dbReference type="Proteomes" id="UP000054911"/>
    </source>
</evidence>
<dbReference type="InterPro" id="IPR027385">
    <property type="entry name" value="Beta-barrel_OMP"/>
</dbReference>
<dbReference type="Gene3D" id="2.40.160.20">
    <property type="match status" value="1"/>
</dbReference>
<dbReference type="RefSeq" id="WP_087131104.1">
    <property type="nucleotide sequence ID" value="NZ_FCOE02000004.1"/>
</dbReference>
<feature type="domain" description="Outer membrane protein beta-barrel" evidence="4">
    <location>
        <begin position="67"/>
        <end position="261"/>
    </location>
</feature>
<dbReference type="GO" id="GO:0055085">
    <property type="term" value="P:transmembrane transport"/>
    <property type="evidence" value="ECO:0007669"/>
    <property type="project" value="TreeGrafter"/>
</dbReference>
<keyword evidence="3" id="KW-0812">Transmembrane</keyword>
<dbReference type="InterPro" id="IPR005618">
    <property type="entry name" value="OMPW"/>
</dbReference>
<feature type="transmembrane region" description="Helical" evidence="3">
    <location>
        <begin position="61"/>
        <end position="81"/>
    </location>
</feature>
<comment type="subcellular location">
    <subcellularLocation>
        <location evidence="1">Cell outer membrane</location>
    </subcellularLocation>
</comment>
<dbReference type="EMBL" id="FCOE02000004">
    <property type="protein sequence ID" value="SAK50712.1"/>
    <property type="molecule type" value="Genomic_DNA"/>
</dbReference>
<sequence>MQSHKENGILSRTAPYTTTSKCFIVFARCYGAAERWSFAANLIVGVRQTTRPKESHCISEIIVRIVIAVLVIFFSVSTANAKTANSFYGFMSGGWRPTFESRNSKYSSGPLFDPDERMTGVSFGTSANWSANLGYFVTEHIAVELGFGGSDTFKAYATVNDGARAGTPMLAKVDLGSAMQWESELSLKYFFEANNPRLHPFIGVGIAYDNTITKAMDRDYFPNSGRWISDFTFTSPYLAPVVSAGATYDLDQHWFAGLSVDVRRTRNLLSIRTDSGPNGGILYWSDSSSVNMEVLQIHPRIGIGYRF</sequence>
<reference evidence="5" key="1">
    <citation type="submission" date="2016-01" db="EMBL/GenBank/DDBJ databases">
        <authorList>
            <person name="Peeters C."/>
        </authorList>
    </citation>
    <scope>NUCLEOTIDE SEQUENCE [LARGE SCALE GENOMIC DNA]</scope>
    <source>
        <strain evidence="5">LMG 29323</strain>
    </source>
</reference>
<evidence type="ECO:0000256" key="2">
    <source>
        <dbReference type="ARBA" id="ARBA00022729"/>
    </source>
</evidence>
<proteinExistence type="predicted"/>
<evidence type="ECO:0000256" key="3">
    <source>
        <dbReference type="SAM" id="Phobius"/>
    </source>
</evidence>
<comment type="caution">
    <text evidence="5">The sequence shown here is derived from an EMBL/GenBank/DDBJ whole genome shotgun (WGS) entry which is preliminary data.</text>
</comment>
<dbReference type="Proteomes" id="UP000054911">
    <property type="component" value="Unassembled WGS sequence"/>
</dbReference>
<keyword evidence="3" id="KW-1133">Transmembrane helix</keyword>
<keyword evidence="2" id="KW-0732">Signal</keyword>
<dbReference type="OrthoDB" id="9807574at2"/>
<organism evidence="5 6">
    <name type="scientific">Caballeronia pedi</name>
    <dbReference type="NCBI Taxonomy" id="1777141"/>
    <lineage>
        <taxon>Bacteria</taxon>
        <taxon>Pseudomonadati</taxon>
        <taxon>Pseudomonadota</taxon>
        <taxon>Betaproteobacteria</taxon>
        <taxon>Burkholderiales</taxon>
        <taxon>Burkholderiaceae</taxon>
        <taxon>Caballeronia</taxon>
    </lineage>
</organism>
<dbReference type="AlphaFoldDB" id="A0A157ZYT7"/>
<accession>A0A157ZYT7</accession>
<dbReference type="PANTHER" id="PTHR36920:SF1">
    <property type="entry name" value="OUTER MEMBRANE PROTEIN W"/>
    <property type="match status" value="1"/>
</dbReference>
<name>A0A157ZYT7_9BURK</name>
<dbReference type="STRING" id="1777141.AWB80_01503"/>
<gene>
    <name evidence="5" type="ORF">AWB80_01503</name>
</gene>
<protein>
    <submittedName>
        <fullName evidence="5">Membrane protein</fullName>
    </submittedName>
</protein>
<keyword evidence="3" id="KW-0472">Membrane</keyword>
<evidence type="ECO:0000313" key="5">
    <source>
        <dbReference type="EMBL" id="SAK50712.1"/>
    </source>
</evidence>
<dbReference type="SUPFAM" id="SSF56925">
    <property type="entry name" value="OMPA-like"/>
    <property type="match status" value="1"/>
</dbReference>
<dbReference type="PANTHER" id="PTHR36920">
    <property type="match status" value="1"/>
</dbReference>
<evidence type="ECO:0000256" key="1">
    <source>
        <dbReference type="ARBA" id="ARBA00004442"/>
    </source>
</evidence>
<evidence type="ECO:0000259" key="4">
    <source>
        <dbReference type="Pfam" id="PF13505"/>
    </source>
</evidence>
<dbReference type="InterPro" id="IPR011250">
    <property type="entry name" value="OMP/PagP_B-barrel"/>
</dbReference>
<keyword evidence="6" id="KW-1185">Reference proteome</keyword>